<reference evidence="3" key="1">
    <citation type="submission" date="2023-01" db="EMBL/GenBank/DDBJ databases">
        <title>Sulfurovum sp. zt1-1 genome assembly.</title>
        <authorList>
            <person name="Wang J."/>
        </authorList>
    </citation>
    <scope>NUCLEOTIDE SEQUENCE</scope>
    <source>
        <strain evidence="3">Zt1-1</strain>
    </source>
</reference>
<evidence type="ECO:0000259" key="2">
    <source>
        <dbReference type="Pfam" id="PF01458"/>
    </source>
</evidence>
<comment type="similarity">
    <text evidence="1">Belongs to the iron-sulfur cluster assembly SufBD family.</text>
</comment>
<dbReference type="Proteomes" id="UP001169069">
    <property type="component" value="Unassembled WGS sequence"/>
</dbReference>
<protein>
    <submittedName>
        <fullName evidence="3">SufD family Fe-S cluster assembly protein</fullName>
    </submittedName>
</protein>
<name>A0ABT7QYJ1_9BACT</name>
<dbReference type="RefSeq" id="WP_289413623.1">
    <property type="nucleotide sequence ID" value="NZ_JAQIBD010000002.1"/>
</dbReference>
<evidence type="ECO:0000256" key="1">
    <source>
        <dbReference type="ARBA" id="ARBA00043967"/>
    </source>
</evidence>
<dbReference type="PANTHER" id="PTHR30508">
    <property type="entry name" value="FES CLUSTER ASSEMBLY PROTEIN SUF"/>
    <property type="match status" value="1"/>
</dbReference>
<evidence type="ECO:0000313" key="4">
    <source>
        <dbReference type="Proteomes" id="UP001169069"/>
    </source>
</evidence>
<dbReference type="Pfam" id="PF01458">
    <property type="entry name" value="SUFBD_core"/>
    <property type="match status" value="1"/>
</dbReference>
<sequence length="365" mass="40299">MRELDDVTKETLKKVAYDEIQERSANFLVTDWEVLDTHSATQSLEILPIKTALEKYEWLEELMFTLVPKDKDEYVKTVASSDVLLGYFIRVKAGEKVALPVNTCYMINSDQFTQCTHNIVIAEENSELHLISGCAANAHVVAGQHLGVTEYFIKDNATVTSTMIHSWGKEVEVYPRSTAQVGKHAKFVSNYVALGSVKALQMNPLAIIEEGGLGEFYSVIYAPEDSRFDIGSTVSLEGDKASAEIISRVVSNGGEVITRGKIIGKHSNSRGAMSCNGLLLSNKGYIHAIPELLGEDPHLELSHEASVGMISKDELAYLMASGIEEEKARSLIIEGFLAPKIPSLPEYLQRQINAIIKETKDFETL</sequence>
<comment type="caution">
    <text evidence="3">The sequence shown here is derived from an EMBL/GenBank/DDBJ whole genome shotgun (WGS) entry which is preliminary data.</text>
</comment>
<feature type="domain" description="SUF system FeS cluster assembly SufBD core" evidence="2">
    <location>
        <begin position="106"/>
        <end position="336"/>
    </location>
</feature>
<dbReference type="InterPro" id="IPR000825">
    <property type="entry name" value="SUF_FeS_clus_asmbl_SufBD_core"/>
</dbReference>
<evidence type="ECO:0000313" key="3">
    <source>
        <dbReference type="EMBL" id="MDM5271900.1"/>
    </source>
</evidence>
<dbReference type="SUPFAM" id="SSF101960">
    <property type="entry name" value="Stabilizer of iron transporter SufD"/>
    <property type="match status" value="1"/>
</dbReference>
<proteinExistence type="inferred from homology"/>
<dbReference type="PANTHER" id="PTHR30508:SF1">
    <property type="entry name" value="UPF0051 PROTEIN ABCI8, CHLOROPLASTIC-RELATED"/>
    <property type="match status" value="1"/>
</dbReference>
<dbReference type="InterPro" id="IPR037284">
    <property type="entry name" value="SUF_FeS_clus_asmbl_SufBD_sf"/>
</dbReference>
<organism evidence="3 4">
    <name type="scientific">Sulfurovum zhangzhouensis</name>
    <dbReference type="NCBI Taxonomy" id="3019067"/>
    <lineage>
        <taxon>Bacteria</taxon>
        <taxon>Pseudomonadati</taxon>
        <taxon>Campylobacterota</taxon>
        <taxon>Epsilonproteobacteria</taxon>
        <taxon>Campylobacterales</taxon>
        <taxon>Sulfurovaceae</taxon>
        <taxon>Sulfurovum</taxon>
    </lineage>
</organism>
<gene>
    <name evidence="3" type="ORF">PGH07_06895</name>
</gene>
<dbReference type="EMBL" id="JAQIBD010000002">
    <property type="protein sequence ID" value="MDM5271900.1"/>
    <property type="molecule type" value="Genomic_DNA"/>
</dbReference>
<dbReference type="InterPro" id="IPR055346">
    <property type="entry name" value="Fe-S_cluster_assembly_SufBD"/>
</dbReference>
<accession>A0ABT7QYJ1</accession>
<keyword evidence="4" id="KW-1185">Reference proteome</keyword>